<keyword evidence="2 6" id="KW-0238">DNA-binding</keyword>
<evidence type="ECO:0000313" key="6">
    <source>
        <dbReference type="EMBL" id="GII36074.1"/>
    </source>
</evidence>
<dbReference type="Gene3D" id="3.40.50.2300">
    <property type="match status" value="1"/>
</dbReference>
<dbReference type="SUPFAM" id="SSF52172">
    <property type="entry name" value="CheY-like"/>
    <property type="match status" value="1"/>
</dbReference>
<dbReference type="InterPro" id="IPR058245">
    <property type="entry name" value="NreC/VraR/RcsB-like_REC"/>
</dbReference>
<dbReference type="InterPro" id="IPR000792">
    <property type="entry name" value="Tscrpt_reg_LuxR_C"/>
</dbReference>
<evidence type="ECO:0000256" key="1">
    <source>
        <dbReference type="ARBA" id="ARBA00022553"/>
    </source>
</evidence>
<dbReference type="CDD" id="cd17535">
    <property type="entry name" value="REC_NarL-like"/>
    <property type="match status" value="1"/>
</dbReference>
<evidence type="ECO:0000256" key="3">
    <source>
        <dbReference type="PROSITE-ProRule" id="PRU00169"/>
    </source>
</evidence>
<organism evidence="6 7">
    <name type="scientific">Planotetraspora phitsanulokensis</name>
    <dbReference type="NCBI Taxonomy" id="575192"/>
    <lineage>
        <taxon>Bacteria</taxon>
        <taxon>Bacillati</taxon>
        <taxon>Actinomycetota</taxon>
        <taxon>Actinomycetes</taxon>
        <taxon>Streptosporangiales</taxon>
        <taxon>Streptosporangiaceae</taxon>
        <taxon>Planotetraspora</taxon>
    </lineage>
</organism>
<dbReference type="SMART" id="SM00421">
    <property type="entry name" value="HTH_LUXR"/>
    <property type="match status" value="1"/>
</dbReference>
<dbReference type="Proteomes" id="UP000622547">
    <property type="component" value="Unassembled WGS sequence"/>
</dbReference>
<dbReference type="PANTHER" id="PTHR43214">
    <property type="entry name" value="TWO-COMPONENT RESPONSE REGULATOR"/>
    <property type="match status" value="1"/>
</dbReference>
<proteinExistence type="predicted"/>
<evidence type="ECO:0000313" key="7">
    <source>
        <dbReference type="Proteomes" id="UP000622547"/>
    </source>
</evidence>
<keyword evidence="1 3" id="KW-0597">Phosphoprotein</keyword>
<sequence>MIRVLIVDDHEVVRQGLRFVLGQEDGIEVVGECADGARALAAIPALRPDVILLDMVMPGMDGLAVLRELTTGPAVIVLASFLDDERVIEAVRLGALSYLSKTTAVDRVVEAVRAAAVGGSVLEAGTAALLIERVRRGHRRNPMDLLTPRERQVLAELARGRSNAEIARSLRLGRETVKTHVSSILTKLGLADRTQAAIFGLQQGLIRLDEALDI</sequence>
<dbReference type="Pfam" id="PF00072">
    <property type="entry name" value="Response_reg"/>
    <property type="match status" value="1"/>
</dbReference>
<feature type="domain" description="HTH luxR-type" evidence="4">
    <location>
        <begin position="139"/>
        <end position="204"/>
    </location>
</feature>
<dbReference type="PROSITE" id="PS00622">
    <property type="entry name" value="HTH_LUXR_1"/>
    <property type="match status" value="1"/>
</dbReference>
<name>A0A8J3U4V9_9ACTN</name>
<dbReference type="SMART" id="SM00448">
    <property type="entry name" value="REC"/>
    <property type="match status" value="1"/>
</dbReference>
<protein>
    <submittedName>
        <fullName evidence="6">DNA-binding response regulator</fullName>
    </submittedName>
</protein>
<dbReference type="PROSITE" id="PS50110">
    <property type="entry name" value="RESPONSE_REGULATORY"/>
    <property type="match status" value="1"/>
</dbReference>
<keyword evidence="7" id="KW-1185">Reference proteome</keyword>
<feature type="modified residue" description="4-aspartylphosphate" evidence="3">
    <location>
        <position position="54"/>
    </location>
</feature>
<gene>
    <name evidence="6" type="ORF">Pph01_10770</name>
</gene>
<dbReference type="GO" id="GO:0006355">
    <property type="term" value="P:regulation of DNA-templated transcription"/>
    <property type="evidence" value="ECO:0007669"/>
    <property type="project" value="InterPro"/>
</dbReference>
<dbReference type="SUPFAM" id="SSF46894">
    <property type="entry name" value="C-terminal effector domain of the bipartite response regulators"/>
    <property type="match status" value="1"/>
</dbReference>
<dbReference type="InterPro" id="IPR039420">
    <property type="entry name" value="WalR-like"/>
</dbReference>
<dbReference type="InterPro" id="IPR001789">
    <property type="entry name" value="Sig_transdc_resp-reg_receiver"/>
</dbReference>
<evidence type="ECO:0000256" key="2">
    <source>
        <dbReference type="ARBA" id="ARBA00023125"/>
    </source>
</evidence>
<dbReference type="Pfam" id="PF00196">
    <property type="entry name" value="GerE"/>
    <property type="match status" value="1"/>
</dbReference>
<dbReference type="GO" id="GO:0003677">
    <property type="term" value="F:DNA binding"/>
    <property type="evidence" value="ECO:0007669"/>
    <property type="project" value="UniProtKB-KW"/>
</dbReference>
<reference evidence="6 7" key="1">
    <citation type="submission" date="2021-01" db="EMBL/GenBank/DDBJ databases">
        <title>Whole genome shotgun sequence of Planotetraspora phitsanulokensis NBRC 104273.</title>
        <authorList>
            <person name="Komaki H."/>
            <person name="Tamura T."/>
        </authorList>
    </citation>
    <scope>NUCLEOTIDE SEQUENCE [LARGE SCALE GENOMIC DNA]</scope>
    <source>
        <strain evidence="6 7">NBRC 104273</strain>
    </source>
</reference>
<evidence type="ECO:0000259" key="5">
    <source>
        <dbReference type="PROSITE" id="PS50110"/>
    </source>
</evidence>
<dbReference type="PROSITE" id="PS50043">
    <property type="entry name" value="HTH_LUXR_2"/>
    <property type="match status" value="1"/>
</dbReference>
<dbReference type="GO" id="GO:0000160">
    <property type="term" value="P:phosphorelay signal transduction system"/>
    <property type="evidence" value="ECO:0007669"/>
    <property type="project" value="InterPro"/>
</dbReference>
<dbReference type="InterPro" id="IPR011006">
    <property type="entry name" value="CheY-like_superfamily"/>
</dbReference>
<feature type="domain" description="Response regulatory" evidence="5">
    <location>
        <begin position="3"/>
        <end position="116"/>
    </location>
</feature>
<dbReference type="RefSeq" id="WP_308441872.1">
    <property type="nucleotide sequence ID" value="NZ_BAABHI010000012.1"/>
</dbReference>
<dbReference type="PRINTS" id="PR00038">
    <property type="entry name" value="HTHLUXR"/>
</dbReference>
<evidence type="ECO:0000259" key="4">
    <source>
        <dbReference type="PROSITE" id="PS50043"/>
    </source>
</evidence>
<dbReference type="CDD" id="cd06170">
    <property type="entry name" value="LuxR_C_like"/>
    <property type="match status" value="1"/>
</dbReference>
<dbReference type="PANTHER" id="PTHR43214:SF43">
    <property type="entry name" value="TWO-COMPONENT RESPONSE REGULATOR"/>
    <property type="match status" value="1"/>
</dbReference>
<dbReference type="EMBL" id="BOOP01000003">
    <property type="protein sequence ID" value="GII36074.1"/>
    <property type="molecule type" value="Genomic_DNA"/>
</dbReference>
<comment type="caution">
    <text evidence="6">The sequence shown here is derived from an EMBL/GenBank/DDBJ whole genome shotgun (WGS) entry which is preliminary data.</text>
</comment>
<accession>A0A8J3U4V9</accession>
<dbReference type="InterPro" id="IPR016032">
    <property type="entry name" value="Sig_transdc_resp-reg_C-effctor"/>
</dbReference>
<dbReference type="AlphaFoldDB" id="A0A8J3U4V9"/>